<feature type="transmembrane region" description="Helical" evidence="7">
    <location>
        <begin position="322"/>
        <end position="341"/>
    </location>
</feature>
<comment type="similarity">
    <text evidence="2">Belongs to the UPF0718 family.</text>
</comment>
<dbReference type="Proteomes" id="UP000325606">
    <property type="component" value="Chromosome"/>
</dbReference>
<keyword evidence="3" id="KW-1003">Cell membrane</keyword>
<sequence length="351" mass="36437">MTRIPEFLSVALSAAPWLLMGLLIAGLIKAYMPEHLLQRWMGGRGFSSIARAAVIGVPLPLCSCGAIPTALALHRGGAGRGPTTAFLIGTPGVGVDSILLTSVLLGPLMAFMRVLGAVVTAISTGLMVSLTALNQTTKLPVVKTTQACCASNCGATTGKSHDPASASNDRVRGRLASGLIYAFGDLLDDISAWLIAGLLLAGVLITLVPPETLTGLSGGIGSLLLMAMIGIPLYICATAATPVAAGLLLSGITPGMALVFLLAGPITSLATLGVLRREFGNLALIVYLSSILVVTTLLGWLLDQSLQWLMFDPVIQASQVQELLPGWLEVSALGVLLILIMRPLRQRLLGF</sequence>
<evidence type="ECO:0000256" key="5">
    <source>
        <dbReference type="ARBA" id="ARBA00022989"/>
    </source>
</evidence>
<feature type="transmembrane region" description="Helical" evidence="7">
    <location>
        <begin position="49"/>
        <end position="73"/>
    </location>
</feature>
<accession>A0A5J6LCC6</accession>
<dbReference type="PANTHER" id="PTHR34184">
    <property type="entry name" value="UPF0718 PROTEIN YCGR"/>
    <property type="match status" value="1"/>
</dbReference>
<evidence type="ECO:0000256" key="6">
    <source>
        <dbReference type="ARBA" id="ARBA00023136"/>
    </source>
</evidence>
<evidence type="ECO:0000313" key="9">
    <source>
        <dbReference type="Proteomes" id="UP000325606"/>
    </source>
</evidence>
<evidence type="ECO:0000256" key="3">
    <source>
        <dbReference type="ARBA" id="ARBA00022475"/>
    </source>
</evidence>
<feature type="transmembrane region" description="Helical" evidence="7">
    <location>
        <begin position="220"/>
        <end position="249"/>
    </location>
</feature>
<dbReference type="RefSeq" id="WP_151054185.1">
    <property type="nucleotide sequence ID" value="NZ_CP044222.1"/>
</dbReference>
<feature type="transmembrane region" description="Helical" evidence="7">
    <location>
        <begin position="6"/>
        <end position="28"/>
    </location>
</feature>
<dbReference type="Pfam" id="PF03773">
    <property type="entry name" value="ArsP_1"/>
    <property type="match status" value="1"/>
</dbReference>
<evidence type="ECO:0000256" key="2">
    <source>
        <dbReference type="ARBA" id="ARBA00006386"/>
    </source>
</evidence>
<name>A0A5J6LCC6_9GAMM</name>
<feature type="transmembrane region" description="Helical" evidence="7">
    <location>
        <begin position="190"/>
        <end position="208"/>
    </location>
</feature>
<keyword evidence="5 7" id="KW-1133">Transmembrane helix</keyword>
<feature type="transmembrane region" description="Helical" evidence="7">
    <location>
        <begin position="85"/>
        <end position="107"/>
    </location>
</feature>
<dbReference type="InterPro" id="IPR052923">
    <property type="entry name" value="UPF0718"/>
</dbReference>
<evidence type="ECO:0000256" key="1">
    <source>
        <dbReference type="ARBA" id="ARBA00004651"/>
    </source>
</evidence>
<organism evidence="8 9">
    <name type="scientific">Nitrincola iocasae</name>
    <dbReference type="NCBI Taxonomy" id="2614693"/>
    <lineage>
        <taxon>Bacteria</taxon>
        <taxon>Pseudomonadati</taxon>
        <taxon>Pseudomonadota</taxon>
        <taxon>Gammaproteobacteria</taxon>
        <taxon>Oceanospirillales</taxon>
        <taxon>Oceanospirillaceae</taxon>
        <taxon>Nitrincola</taxon>
    </lineage>
</organism>
<evidence type="ECO:0000256" key="4">
    <source>
        <dbReference type="ARBA" id="ARBA00022692"/>
    </source>
</evidence>
<comment type="subcellular location">
    <subcellularLocation>
        <location evidence="1">Cell membrane</location>
        <topology evidence="1">Multi-pass membrane protein</topology>
    </subcellularLocation>
</comment>
<reference evidence="8 9" key="1">
    <citation type="submission" date="2019-09" db="EMBL/GenBank/DDBJ databases">
        <title>Nitrincola iocasae sp. nov., a bacterium isolated from the sediment collected at a cold seep field in South China Sea.</title>
        <authorList>
            <person name="Zhang H."/>
            <person name="Wang H."/>
            <person name="Li C."/>
        </authorList>
    </citation>
    <scope>NUCLEOTIDE SEQUENCE [LARGE SCALE GENOMIC DNA]</scope>
    <source>
        <strain evidence="8 9">KXZD1103</strain>
    </source>
</reference>
<evidence type="ECO:0000256" key="7">
    <source>
        <dbReference type="SAM" id="Phobius"/>
    </source>
</evidence>
<gene>
    <name evidence="8" type="ORF">F5I99_06315</name>
</gene>
<dbReference type="PANTHER" id="PTHR34184:SF4">
    <property type="entry name" value="UPF0718 PROTEIN YCGR"/>
    <property type="match status" value="1"/>
</dbReference>
<dbReference type="InterPro" id="IPR005524">
    <property type="entry name" value="DUF318"/>
</dbReference>
<keyword evidence="9" id="KW-1185">Reference proteome</keyword>
<dbReference type="AlphaFoldDB" id="A0A5J6LCC6"/>
<feature type="transmembrane region" description="Helical" evidence="7">
    <location>
        <begin position="282"/>
        <end position="302"/>
    </location>
</feature>
<feature type="transmembrane region" description="Helical" evidence="7">
    <location>
        <begin position="114"/>
        <end position="133"/>
    </location>
</feature>
<proteinExistence type="inferred from homology"/>
<protein>
    <submittedName>
        <fullName evidence="8">Permease</fullName>
    </submittedName>
</protein>
<keyword evidence="4 7" id="KW-0812">Transmembrane</keyword>
<evidence type="ECO:0000313" key="8">
    <source>
        <dbReference type="EMBL" id="QEW06140.1"/>
    </source>
</evidence>
<keyword evidence="6 7" id="KW-0472">Membrane</keyword>
<dbReference type="GO" id="GO:0005886">
    <property type="term" value="C:plasma membrane"/>
    <property type="evidence" value="ECO:0007669"/>
    <property type="project" value="UniProtKB-SubCell"/>
</dbReference>
<dbReference type="EMBL" id="CP044222">
    <property type="protein sequence ID" value="QEW06140.1"/>
    <property type="molecule type" value="Genomic_DNA"/>
</dbReference>
<feature type="transmembrane region" description="Helical" evidence="7">
    <location>
        <begin position="255"/>
        <end position="275"/>
    </location>
</feature>
<dbReference type="NCBIfam" id="NF033936">
    <property type="entry name" value="CuZnOut_SO0444"/>
    <property type="match status" value="1"/>
</dbReference>
<dbReference type="KEGG" id="nik:F5I99_06315"/>